<evidence type="ECO:0000313" key="8">
    <source>
        <dbReference type="Proteomes" id="UP000053091"/>
    </source>
</evidence>
<dbReference type="PANTHER" id="PTHR12815:SF47">
    <property type="entry name" value="TRANSLOCATION AND ASSEMBLY MODULE SUBUNIT TAMA"/>
    <property type="match status" value="1"/>
</dbReference>
<name>A0A0S7C6I0_9BACT</name>
<keyword evidence="4" id="KW-0472">Membrane</keyword>
<reference evidence="7" key="1">
    <citation type="journal article" date="2015" name="Genome Announc.">
        <title>Draft Genome Sequence of Bacteroidales Strain TBC1, a Novel Isolate from a Methanogenic Wastewater Treatment System.</title>
        <authorList>
            <person name="Tourlousse D.M."/>
            <person name="Matsuura N."/>
            <person name="Sun L."/>
            <person name="Toyonaga M."/>
            <person name="Kuroda K."/>
            <person name="Ohashi A."/>
            <person name="Cruz R."/>
            <person name="Yamaguchi T."/>
            <person name="Sekiguchi Y."/>
        </authorList>
    </citation>
    <scope>NUCLEOTIDE SEQUENCE [LARGE SCALE GENOMIC DNA]</scope>
    <source>
        <strain evidence="7">TBC1</strain>
    </source>
</reference>
<dbReference type="STRING" id="1678841.TBC1_12775"/>
<protein>
    <submittedName>
        <fullName evidence="7">Outer membrane protein assembly factor BamA</fullName>
    </submittedName>
</protein>
<sequence>MQNLTMLRNSTLILRLTFYTALLLLFASCSPARKVQKRGGYLMAGHSVKADRPGIDTYDLLNFAQPKPNRKFLGLFRPGVLVYDLNSGGKDRKFKRWMRNNLGRAPVLLDSALIDNSLIPMRVYLNNKGYFGAEVQRRIEFRGARAFVNYQTKTKDPFIFGQVVFDIPDDSLRYFLNTEGTASLITSGKQYDAYLIRDERERITRVLKDAGYYAFSREYIFFEVDTTREKCKADIKVRIENVRTKPSGLMDSASFRPHQRYFISNIFVNTNFAEMVGDSLPTNDTLAYRKNHDTLLQPNPDFYLIYKNRLRIRPAALSRAVFIQPGTPFNQQKINLTYNRLQNLGLSRFVSVNLNPAEIAPELQPEGISLLDCDIRMVRSPVNMINPEVEATNAGGFVGLGGSLNYRNRNIFRGAETFRLKLRGAFEVEPDLGLGIETRAGIFNSLEAGVETGLDFPTLLSPFRIEGINRNYRAKTTVALGLNYQQRSYYTRYVSYASFGYDWYSSNTTRHLFSPVELSSVSIVRDSTFNAILKDFKDPRYLNQYTDHLVMALKYSFIFNNQNLSSKKNYFYFRANFESAGNLLNLYSNIANAPVDEDGNFTLFRIRFAQYIRTDFDFRYYKPLTAKQQLVYRAALGVGVPYGNSSVLPFEKGFFAGGANGLRGWPIRSVGPGEYYTPVKSGFERVGDIWLEANLEYRFPMYSFLNGALFVDAGNIWLLRENEDFPGGKLDLKKLPASLALDTGLGLRFDFSFFIFRIDGGLPVYDPGKLTDSRWFSISKFQLRDITWNFGIGYPF</sequence>
<evidence type="ECO:0000256" key="4">
    <source>
        <dbReference type="ARBA" id="ARBA00023136"/>
    </source>
</evidence>
<comment type="subcellular location">
    <subcellularLocation>
        <location evidence="1">Membrane</location>
    </subcellularLocation>
</comment>
<dbReference type="EMBL" id="DF968183">
    <property type="protein sequence ID" value="GAP44960.1"/>
    <property type="molecule type" value="Genomic_DNA"/>
</dbReference>
<organism evidence="7">
    <name type="scientific">Lentimicrobium saccharophilum</name>
    <dbReference type="NCBI Taxonomy" id="1678841"/>
    <lineage>
        <taxon>Bacteria</taxon>
        <taxon>Pseudomonadati</taxon>
        <taxon>Bacteroidota</taxon>
        <taxon>Bacteroidia</taxon>
        <taxon>Bacteroidales</taxon>
        <taxon>Lentimicrobiaceae</taxon>
        <taxon>Lentimicrobium</taxon>
    </lineage>
</organism>
<keyword evidence="3" id="KW-0732">Signal</keyword>
<evidence type="ECO:0000256" key="1">
    <source>
        <dbReference type="ARBA" id="ARBA00004370"/>
    </source>
</evidence>
<accession>A0A0S7C6I0</accession>
<evidence type="ECO:0000256" key="5">
    <source>
        <dbReference type="ARBA" id="ARBA00023237"/>
    </source>
</evidence>
<evidence type="ECO:0000256" key="2">
    <source>
        <dbReference type="ARBA" id="ARBA00022692"/>
    </source>
</evidence>
<keyword evidence="8" id="KW-1185">Reference proteome</keyword>
<gene>
    <name evidence="7" type="ORF">TBC1_12775</name>
</gene>
<keyword evidence="5" id="KW-0998">Cell outer membrane</keyword>
<dbReference type="Pfam" id="PF01103">
    <property type="entry name" value="Omp85"/>
    <property type="match status" value="1"/>
</dbReference>
<dbReference type="PANTHER" id="PTHR12815">
    <property type="entry name" value="SORTING AND ASSEMBLY MACHINERY SAMM50 PROTEIN FAMILY MEMBER"/>
    <property type="match status" value="1"/>
</dbReference>
<evidence type="ECO:0000259" key="6">
    <source>
        <dbReference type="Pfam" id="PF01103"/>
    </source>
</evidence>
<evidence type="ECO:0000256" key="3">
    <source>
        <dbReference type="ARBA" id="ARBA00022729"/>
    </source>
</evidence>
<dbReference type="AlphaFoldDB" id="A0A0S7C6I0"/>
<dbReference type="GO" id="GO:0019867">
    <property type="term" value="C:outer membrane"/>
    <property type="evidence" value="ECO:0007669"/>
    <property type="project" value="InterPro"/>
</dbReference>
<dbReference type="Gene3D" id="3.10.20.310">
    <property type="entry name" value="membrane protein fhac"/>
    <property type="match status" value="1"/>
</dbReference>
<dbReference type="InterPro" id="IPR039910">
    <property type="entry name" value="D15-like"/>
</dbReference>
<dbReference type="Proteomes" id="UP000053091">
    <property type="component" value="Unassembled WGS sequence"/>
</dbReference>
<keyword evidence="2" id="KW-0812">Transmembrane</keyword>
<feature type="domain" description="Bacterial surface antigen (D15)" evidence="6">
    <location>
        <begin position="469"/>
        <end position="795"/>
    </location>
</feature>
<evidence type="ECO:0000313" key="7">
    <source>
        <dbReference type="EMBL" id="GAP44960.1"/>
    </source>
</evidence>
<dbReference type="Gene3D" id="2.40.160.50">
    <property type="entry name" value="membrane protein fhac: a member of the omp85/tpsb transporter family"/>
    <property type="match status" value="1"/>
</dbReference>
<dbReference type="OrthoDB" id="9814535at2"/>
<dbReference type="RefSeq" id="WP_082189668.1">
    <property type="nucleotide sequence ID" value="NZ_DF968183.1"/>
</dbReference>
<dbReference type="InterPro" id="IPR000184">
    <property type="entry name" value="Bac_surfAg_D15"/>
</dbReference>
<proteinExistence type="predicted"/>